<evidence type="ECO:0000256" key="4">
    <source>
        <dbReference type="ARBA" id="ARBA00040480"/>
    </source>
</evidence>
<keyword evidence="7" id="KW-1185">Reference proteome</keyword>
<dbReference type="PANTHER" id="PTHR42960">
    <property type="entry name" value="YCF46 PROTEIN"/>
    <property type="match status" value="1"/>
</dbReference>
<dbReference type="EMBL" id="JBBMFK010000012">
    <property type="protein sequence ID" value="MEQ2443488.1"/>
    <property type="molecule type" value="Genomic_DNA"/>
</dbReference>
<sequence>MTKFEQKISSYMDAAFPVIYIHTFEEEKAKVAIQHASEGVSGISILEWDGTDRICDPRTGEVKYDVSSYSLADILDDRMDYSARQILILRNLDTFLDDPGVMARLKKFAEHIHSGQLDATIFLLSPTLNIPRSFEKYITVVEMDYLSVVEIRAVIRDFIAVQEIQISESLEKELATAFKGLSEFEIQNILQLAYSESGELTKAQVSLIFDQKQQMIKKAGLLEMIPLKESLSDIGGLENLKTWLERKANVLSNMDAAGQFGVDVPKGVLIAGVPGCGKSLSAKAAAKLFNIPLLRLDMGRLLGKYVGESEANMRRAIQLAEAISPCVLWIDELEKAFAGIGGDSNGAEVTTRLFGSFLTWLQEKKSTVFVVATANDITKLPPELMRKGRFDEIFYVGLPQREERRKIFEIHIRKRRHQDLPKININALLDKTEGYSGADIEGVIRESVESAFAANKTGLTTDDILQVIANTHSLSEIMKEPIKKMEQEYQNRKFKNASK</sequence>
<proteinExistence type="inferred from homology"/>
<feature type="domain" description="AAA+ ATPase" evidence="5">
    <location>
        <begin position="264"/>
        <end position="400"/>
    </location>
</feature>
<dbReference type="SUPFAM" id="SSF52540">
    <property type="entry name" value="P-loop containing nucleoside triphosphate hydrolases"/>
    <property type="match status" value="1"/>
</dbReference>
<dbReference type="InterPro" id="IPR052381">
    <property type="entry name" value="AAA_domain_protein"/>
</dbReference>
<dbReference type="InterPro" id="IPR041569">
    <property type="entry name" value="AAA_lid_3"/>
</dbReference>
<dbReference type="Pfam" id="PF00004">
    <property type="entry name" value="AAA"/>
    <property type="match status" value="1"/>
</dbReference>
<accession>A0ABV1EBU6</accession>
<protein>
    <recommendedName>
        <fullName evidence="4">Uncharacterized AAA domain-containing protein ycf46</fullName>
    </recommendedName>
</protein>
<dbReference type="InterPro" id="IPR003959">
    <property type="entry name" value="ATPase_AAA_core"/>
</dbReference>
<dbReference type="Proteomes" id="UP001464378">
    <property type="component" value="Unassembled WGS sequence"/>
</dbReference>
<keyword evidence="1" id="KW-0547">Nucleotide-binding</keyword>
<dbReference type="PANTHER" id="PTHR42960:SF1">
    <property type="entry name" value="YCF46 PROTEIN"/>
    <property type="match status" value="1"/>
</dbReference>
<reference evidence="6 7" key="1">
    <citation type="submission" date="2024-03" db="EMBL/GenBank/DDBJ databases">
        <title>Human intestinal bacterial collection.</title>
        <authorList>
            <person name="Pauvert C."/>
            <person name="Hitch T.C.A."/>
            <person name="Clavel T."/>
        </authorList>
    </citation>
    <scope>NUCLEOTIDE SEQUENCE [LARGE SCALE GENOMIC DNA]</scope>
    <source>
        <strain evidence="6 7">CLA-AP-H29</strain>
    </source>
</reference>
<dbReference type="Gene3D" id="1.10.8.60">
    <property type="match status" value="1"/>
</dbReference>
<dbReference type="CDD" id="cd19507">
    <property type="entry name" value="RecA-like_Ycf46-like"/>
    <property type="match status" value="1"/>
</dbReference>
<evidence type="ECO:0000256" key="3">
    <source>
        <dbReference type="ARBA" id="ARBA00038088"/>
    </source>
</evidence>
<comment type="caution">
    <text evidence="6">The sequence shown here is derived from an EMBL/GenBank/DDBJ whole genome shotgun (WGS) entry which is preliminary data.</text>
</comment>
<organism evidence="6 7">
    <name type="scientific">Pseudoflavonifractor intestinihominis</name>
    <dbReference type="NCBI Taxonomy" id="3133171"/>
    <lineage>
        <taxon>Bacteria</taxon>
        <taxon>Bacillati</taxon>
        <taxon>Bacillota</taxon>
        <taxon>Clostridia</taxon>
        <taxon>Eubacteriales</taxon>
        <taxon>Oscillospiraceae</taxon>
        <taxon>Pseudoflavonifractor</taxon>
    </lineage>
</organism>
<keyword evidence="2" id="KW-0067">ATP-binding</keyword>
<comment type="similarity">
    <text evidence="3">Belongs to the AAA ATPase family. Highly divergent.</text>
</comment>
<dbReference type="SMART" id="SM00382">
    <property type="entry name" value="AAA"/>
    <property type="match status" value="1"/>
</dbReference>
<evidence type="ECO:0000313" key="7">
    <source>
        <dbReference type="Proteomes" id="UP001464378"/>
    </source>
</evidence>
<evidence type="ECO:0000313" key="6">
    <source>
        <dbReference type="EMBL" id="MEQ2443488.1"/>
    </source>
</evidence>
<dbReference type="InterPro" id="IPR003593">
    <property type="entry name" value="AAA+_ATPase"/>
</dbReference>
<dbReference type="RefSeq" id="WP_349231686.1">
    <property type="nucleotide sequence ID" value="NZ_JBBMFK010000012.1"/>
</dbReference>
<evidence type="ECO:0000259" key="5">
    <source>
        <dbReference type="SMART" id="SM00382"/>
    </source>
</evidence>
<dbReference type="Pfam" id="PF17862">
    <property type="entry name" value="AAA_lid_3"/>
    <property type="match status" value="1"/>
</dbReference>
<name>A0ABV1EBU6_9FIRM</name>
<evidence type="ECO:0000256" key="1">
    <source>
        <dbReference type="ARBA" id="ARBA00022741"/>
    </source>
</evidence>
<gene>
    <name evidence="6" type="ORF">WMO64_08385</name>
</gene>
<dbReference type="InterPro" id="IPR027417">
    <property type="entry name" value="P-loop_NTPase"/>
</dbReference>
<dbReference type="Gene3D" id="3.40.50.300">
    <property type="entry name" value="P-loop containing nucleotide triphosphate hydrolases"/>
    <property type="match status" value="1"/>
</dbReference>
<evidence type="ECO:0000256" key="2">
    <source>
        <dbReference type="ARBA" id="ARBA00022840"/>
    </source>
</evidence>